<dbReference type="STRING" id="157652.A0A371ETE8"/>
<dbReference type="PANTHER" id="PTHR14379:SF6">
    <property type="entry name" value="EMB|CAB71880.1"/>
    <property type="match status" value="1"/>
</dbReference>
<evidence type="ECO:0000259" key="2">
    <source>
        <dbReference type="PROSITE" id="PS51644"/>
    </source>
</evidence>
<evidence type="ECO:0000313" key="3">
    <source>
        <dbReference type="EMBL" id="RDX69328.1"/>
    </source>
</evidence>
<feature type="compositionally biased region" description="Basic and acidic residues" evidence="1">
    <location>
        <begin position="484"/>
        <end position="497"/>
    </location>
</feature>
<dbReference type="InterPro" id="IPR025605">
    <property type="entry name" value="OST-HTH/LOTUS_dom"/>
</dbReference>
<dbReference type="PANTHER" id="PTHR14379">
    <property type="entry name" value="LIMKAIN B LKAP"/>
    <property type="match status" value="1"/>
</dbReference>
<dbReference type="Pfam" id="PF12872">
    <property type="entry name" value="OST-HTH"/>
    <property type="match status" value="3"/>
</dbReference>
<dbReference type="InterPro" id="IPR021139">
    <property type="entry name" value="NYN"/>
</dbReference>
<dbReference type="Gene3D" id="3.30.420.610">
    <property type="entry name" value="LOTUS domain-like"/>
    <property type="match status" value="2"/>
</dbReference>
<comment type="caution">
    <text evidence="3">The sequence shown here is derived from an EMBL/GenBank/DDBJ whole genome shotgun (WGS) entry which is preliminary data.</text>
</comment>
<dbReference type="Proteomes" id="UP000257109">
    <property type="component" value="Unassembled WGS sequence"/>
</dbReference>
<dbReference type="CDD" id="cd08824">
    <property type="entry name" value="LOTUS"/>
    <property type="match status" value="2"/>
</dbReference>
<organism evidence="3 4">
    <name type="scientific">Mucuna pruriens</name>
    <name type="common">Velvet bean</name>
    <name type="synonym">Dolichos pruriens</name>
    <dbReference type="NCBI Taxonomy" id="157652"/>
    <lineage>
        <taxon>Eukaryota</taxon>
        <taxon>Viridiplantae</taxon>
        <taxon>Streptophyta</taxon>
        <taxon>Embryophyta</taxon>
        <taxon>Tracheophyta</taxon>
        <taxon>Spermatophyta</taxon>
        <taxon>Magnoliopsida</taxon>
        <taxon>eudicotyledons</taxon>
        <taxon>Gunneridae</taxon>
        <taxon>Pentapetalae</taxon>
        <taxon>rosids</taxon>
        <taxon>fabids</taxon>
        <taxon>Fabales</taxon>
        <taxon>Fabaceae</taxon>
        <taxon>Papilionoideae</taxon>
        <taxon>50 kb inversion clade</taxon>
        <taxon>NPAAA clade</taxon>
        <taxon>indigoferoid/millettioid clade</taxon>
        <taxon>Phaseoleae</taxon>
        <taxon>Mucuna</taxon>
    </lineage>
</organism>
<reference evidence="3" key="1">
    <citation type="submission" date="2018-05" db="EMBL/GenBank/DDBJ databases">
        <title>Draft genome of Mucuna pruriens seed.</title>
        <authorList>
            <person name="Nnadi N.E."/>
            <person name="Vos R."/>
            <person name="Hasami M.H."/>
            <person name="Devisetty U.K."/>
            <person name="Aguiy J.C."/>
        </authorList>
    </citation>
    <scope>NUCLEOTIDE SEQUENCE [LARGE SCALE GENOMIC DNA]</scope>
    <source>
        <strain evidence="3">JCA_2017</strain>
    </source>
</reference>
<dbReference type="PROSITE" id="PS51644">
    <property type="entry name" value="HTH_OST"/>
    <property type="match status" value="2"/>
</dbReference>
<dbReference type="GO" id="GO:0005777">
    <property type="term" value="C:peroxisome"/>
    <property type="evidence" value="ECO:0007669"/>
    <property type="project" value="InterPro"/>
</dbReference>
<feature type="domain" description="HTH OST-type" evidence="2">
    <location>
        <begin position="1089"/>
        <end position="1163"/>
    </location>
</feature>
<proteinExistence type="predicted"/>
<dbReference type="InterPro" id="IPR024768">
    <property type="entry name" value="Marf1"/>
</dbReference>
<dbReference type="Pfam" id="PF01936">
    <property type="entry name" value="NYN"/>
    <property type="match status" value="1"/>
</dbReference>
<dbReference type="EMBL" id="QJKJ01012152">
    <property type="protein sequence ID" value="RDX69328.1"/>
    <property type="molecule type" value="Genomic_DNA"/>
</dbReference>
<feature type="region of interest" description="Disordered" evidence="1">
    <location>
        <begin position="470"/>
        <end position="497"/>
    </location>
</feature>
<protein>
    <recommendedName>
        <fullName evidence="2">HTH OST-type domain-containing protein</fullName>
    </recommendedName>
</protein>
<feature type="domain" description="HTH OST-type" evidence="2">
    <location>
        <begin position="286"/>
        <end position="357"/>
    </location>
</feature>
<sequence length="1367" mass="153000">MRFLLRKQLLNLSVSPSPARTLVVGLQACELSSSSRPDDSRNVRVSVWWDFKNCNVPAGVEASKVVPAITQAVRANGIKGPLHITAFGDVQQLSKPNQDALACTGVQFIHLPIEFVFSFQNKVALTIGGSVELKERFNKMKTEENFFPLFLFFGRKNSVNILVDIMFWVSQNPPPAHLFLISGDRDFACILSRLRMNNYNILLASPENAPGVLFSAATIMWQWSSLLKGENLIGKHFNHPPDGPFGSWYGNFKVPLENPVPATEQSTSLQNVDIYEPSLDLKLGAVPKSVVRKVKHILSSHPKGISITDLRAELAKCDVHLDKILYGFRSLSRFLLSIPHVQLQPLGNGNFGVCLVPTESLEPSDSSVVPSTSSSVKNEEGRYADEIPSIATVHARSLKDDSKSFQPLPPQGKTIGKYVDGKSSFPLFVERHEFQPQNELQKSSLASEKVVDVANAQLAEIQQPFKDSKFSKTKTGSLKTRSKKSSDNDSVKSEEASHKIIEKHTTSGIYCAGNEQTTMGNNGIANYELGNFKGKNKYESPTRKETDEVCFHPYSSVDDSLVGKRPTFFSWIRSWWPFSKSNAKSDDLAAHQNKVVSHLEDSKLSELDQTVSDFEESKLSELDQNVIYSGKPELFSSGSFWNDLESFIFTPKGSLLVSQSKQREDMAHKLQKDGPLVLRSLTQKDILQLVESLIAEKKWLVEIPSQIFPFRLTQPVQKNSLMHQSHGANSLRSVFLSRASQSKLQIHLSMLWRNKVRKPVSEILRDHPEGYNVMPGVKLESSYIFPSVPVVNASDGETSILKTQITNASHAVFNSDTELSDSAPKDNNKEFPCEELGLVSVKNSNKSDLESKLSQEMEIYEPSLDLKLGTVPKSVIRQIRRILISHPKGISITDLHSELTKCIIDESNAKSDDLAAHQNKVVSHLEDSILSELDQTVSDFEEPKLSELDYNMEYFIFTSKGSLIVSQSKNREDMAHKFQKDGPLVLRSLTQKDILQLVELLISEKKWLEESLSQTFPFRLTQQVQRNSLMGQSHGANGLSSLFLSGASQTHLQKSFEHDVEKHNQSIPHTRVSATATDMKYTERSRNDILEDCQKLVNGILREHPEGYSISSFPRLFIDRFGYHLDLQKLGYKKLASLLQIMPDVKVESTYIFPSVPAVSVSDGETFLLKTQVANASHAHAVLNSDSELSDSSPKDDNMESPWEELDHVSVNNFNQSDVESKLSQKAKELDISKLPDYEPIVSDYDSSESEGDCSYLTRSEKQGKLKCNEQDSSFWQALDLWHSSKEGESSVKKSDNVGHLNNTLADILNSSTESKIPVRNYRQRPQNNYSFVADPGSLPDKNRLVDGILNGLKKADDLFCEVYFSL</sequence>
<evidence type="ECO:0000313" key="4">
    <source>
        <dbReference type="Proteomes" id="UP000257109"/>
    </source>
</evidence>
<dbReference type="CDD" id="cd10910">
    <property type="entry name" value="PIN_limkain_b1_N_like"/>
    <property type="match status" value="1"/>
</dbReference>
<dbReference type="GO" id="GO:0004540">
    <property type="term" value="F:RNA nuclease activity"/>
    <property type="evidence" value="ECO:0007669"/>
    <property type="project" value="InterPro"/>
</dbReference>
<keyword evidence="4" id="KW-1185">Reference proteome</keyword>
<dbReference type="OrthoDB" id="549353at2759"/>
<name>A0A371ETE8_MUCPR</name>
<evidence type="ECO:0000256" key="1">
    <source>
        <dbReference type="SAM" id="MobiDB-lite"/>
    </source>
</evidence>
<accession>A0A371ETE8</accession>
<dbReference type="InterPro" id="IPR041966">
    <property type="entry name" value="LOTUS-like"/>
</dbReference>
<dbReference type="GO" id="GO:0010468">
    <property type="term" value="P:regulation of gene expression"/>
    <property type="evidence" value="ECO:0007669"/>
    <property type="project" value="InterPro"/>
</dbReference>
<feature type="non-terminal residue" evidence="3">
    <location>
        <position position="1"/>
    </location>
</feature>
<gene>
    <name evidence="3" type="ORF">CR513_51570</name>
</gene>